<dbReference type="PROSITE" id="PS00211">
    <property type="entry name" value="ABC_TRANSPORTER_1"/>
    <property type="match status" value="1"/>
</dbReference>
<evidence type="ECO:0000313" key="12">
    <source>
        <dbReference type="Proteomes" id="UP000273516"/>
    </source>
</evidence>
<reference evidence="11 12" key="1">
    <citation type="submission" date="2018-07" db="EMBL/GenBank/DDBJ databases">
        <authorList>
            <person name="Zhang Y."/>
            <person name="Wang L."/>
            <person name="Ma S."/>
        </authorList>
    </citation>
    <scope>NUCLEOTIDE SEQUENCE [LARGE SCALE GENOMIC DNA]</scope>
    <source>
        <strain evidence="11 12">4-2</strain>
    </source>
</reference>
<protein>
    <recommendedName>
        <fullName evidence="4">Autoinducer 2 import ATP-binding protein LsrA</fullName>
        <ecNumber evidence="8">7.6.2.13</ecNumber>
    </recommendedName>
</protein>
<dbReference type="Pfam" id="PF00005">
    <property type="entry name" value="ABC_tran"/>
    <property type="match status" value="2"/>
</dbReference>
<dbReference type="EMBL" id="QOKZ01000001">
    <property type="protein sequence ID" value="RMC37959.1"/>
    <property type="molecule type" value="Genomic_DNA"/>
</dbReference>
<dbReference type="InterPro" id="IPR003593">
    <property type="entry name" value="AAA+_ATPase"/>
</dbReference>
<gene>
    <name evidence="11" type="ORF">C9E81_04365</name>
</gene>
<evidence type="ECO:0000259" key="10">
    <source>
        <dbReference type="PROSITE" id="PS50893"/>
    </source>
</evidence>
<dbReference type="PANTHER" id="PTHR43790">
    <property type="entry name" value="CARBOHYDRATE TRANSPORT ATP-BINDING PROTEIN MG119-RELATED"/>
    <property type="match status" value="1"/>
</dbReference>
<comment type="caution">
    <text evidence="11">The sequence shown here is derived from an EMBL/GenBank/DDBJ whole genome shotgun (WGS) entry which is preliminary data.</text>
</comment>
<keyword evidence="5" id="KW-0547">Nucleotide-binding</keyword>
<comment type="catalytic activity">
    <reaction evidence="9">
        <text>ATP + H2O + (2R,4S)-2-methyl-2,3,3,4-tetrahydroxytetrahydrofuran-[AI-2-binding protein]Side 1 = ADP + phosphate + (2R,4S)-2-methyl-2,3,3,4-tetrahydroxytetrahydrofuranSide 2 + [AI-2-binding protein]Side 1.</text>
        <dbReference type="EC" id="7.6.2.13"/>
    </reaction>
</comment>
<sequence>MTQAAPFFEVRGISRSFGPVQALNGVSMTLEKGEVHSVIGENGAGKSTLMNIICGKIRPSSGSIHVDGQPVVFHSPLDAQMHGIAIAPQEINLVPHLSVAENILLGAHRGRAAAIDWRATRKDASFYLHEVDDSIDPRLPVRELSKAQQQLIQIARAAATRARIIIFDEPTAALTWRETEKLMRYIRKITGEGRSAFYISHRLDEVRELSHQITALRDGVNVGVIAPHEATRERMVSLMAGRPPKAAQQPIRQLDDTQVILDVRNMSRRNEFRNISFTLRKGEILGVSGLIGSGRSEMAKCLFGATRADSGTIELEGRQARFRTPLEAISAGLIYLPEERKQEGIFPLLSIAENTALPTLDRFSGWLRIRNREMLDEVGALARQMKAKFGRLDDPITSLSGGNQQKFIIARWLMRDAKVLIMDEPTRGIDVNAKLEIQTVLRRLTEERGLSIILISSEMEELLDVADRILVMHEGEVKGCVDRKDTTQEQLLELAMS</sequence>
<dbReference type="SMART" id="SM00382">
    <property type="entry name" value="AAA"/>
    <property type="match status" value="2"/>
</dbReference>
<comment type="subcellular location">
    <subcellularLocation>
        <location evidence="1">Cell inner membrane</location>
        <topology evidence="1">Peripheral membrane protein</topology>
    </subcellularLocation>
</comment>
<evidence type="ECO:0000256" key="6">
    <source>
        <dbReference type="ARBA" id="ARBA00022840"/>
    </source>
</evidence>
<evidence type="ECO:0000256" key="2">
    <source>
        <dbReference type="ARBA" id="ARBA00009404"/>
    </source>
</evidence>
<dbReference type="RefSeq" id="WP_122111043.1">
    <property type="nucleotide sequence ID" value="NZ_QOKZ01000001.1"/>
</dbReference>
<comment type="similarity">
    <text evidence="2">Belongs to the ABC transporter superfamily. AI-2 autoinducer porter (TC 3.A.1.2.8) family.</text>
</comment>
<organism evidence="11 12">
    <name type="scientific">Paracoccus alkanivorans</name>
    <dbReference type="NCBI Taxonomy" id="2116655"/>
    <lineage>
        <taxon>Bacteria</taxon>
        <taxon>Pseudomonadati</taxon>
        <taxon>Pseudomonadota</taxon>
        <taxon>Alphaproteobacteria</taxon>
        <taxon>Rhodobacterales</taxon>
        <taxon>Paracoccaceae</taxon>
        <taxon>Paracoccus</taxon>
    </lineage>
</organism>
<dbReference type="PROSITE" id="PS50893">
    <property type="entry name" value="ABC_TRANSPORTER_2"/>
    <property type="match status" value="2"/>
</dbReference>
<evidence type="ECO:0000256" key="7">
    <source>
        <dbReference type="ARBA" id="ARBA00023747"/>
    </source>
</evidence>
<dbReference type="AlphaFoldDB" id="A0A3M0MK09"/>
<dbReference type="GO" id="GO:0016887">
    <property type="term" value="F:ATP hydrolysis activity"/>
    <property type="evidence" value="ECO:0007669"/>
    <property type="project" value="InterPro"/>
</dbReference>
<proteinExistence type="inferred from homology"/>
<keyword evidence="6 11" id="KW-0067">ATP-binding</keyword>
<dbReference type="CDD" id="cd03216">
    <property type="entry name" value="ABC_Carb_Monos_I"/>
    <property type="match status" value="1"/>
</dbReference>
<dbReference type="CDD" id="cd03215">
    <property type="entry name" value="ABC_Carb_Monos_II"/>
    <property type="match status" value="1"/>
</dbReference>
<dbReference type="OrthoDB" id="9805029at2"/>
<keyword evidence="12" id="KW-1185">Reference proteome</keyword>
<dbReference type="InterPro" id="IPR017871">
    <property type="entry name" value="ABC_transporter-like_CS"/>
</dbReference>
<feature type="domain" description="ABC transporter" evidence="10">
    <location>
        <begin position="8"/>
        <end position="243"/>
    </location>
</feature>
<evidence type="ECO:0000256" key="5">
    <source>
        <dbReference type="ARBA" id="ARBA00022741"/>
    </source>
</evidence>
<evidence type="ECO:0000256" key="3">
    <source>
        <dbReference type="ARBA" id="ARBA00011262"/>
    </source>
</evidence>
<comment type="subunit">
    <text evidence="3">The complex is composed of two ATP-binding proteins (LsrA), two transmembrane proteins (LsrC and LsrD) and a solute-binding protein (LsrB).</text>
</comment>
<dbReference type="GO" id="GO:0005524">
    <property type="term" value="F:ATP binding"/>
    <property type="evidence" value="ECO:0007669"/>
    <property type="project" value="UniProtKB-KW"/>
</dbReference>
<feature type="domain" description="ABC transporter" evidence="10">
    <location>
        <begin position="251"/>
        <end position="497"/>
    </location>
</feature>
<evidence type="ECO:0000313" key="11">
    <source>
        <dbReference type="EMBL" id="RMC37959.1"/>
    </source>
</evidence>
<evidence type="ECO:0000256" key="4">
    <source>
        <dbReference type="ARBA" id="ARBA00019459"/>
    </source>
</evidence>
<dbReference type="Gene3D" id="3.40.50.300">
    <property type="entry name" value="P-loop containing nucleotide triphosphate hydrolases"/>
    <property type="match status" value="2"/>
</dbReference>
<dbReference type="SUPFAM" id="SSF52540">
    <property type="entry name" value="P-loop containing nucleoside triphosphate hydrolases"/>
    <property type="match status" value="2"/>
</dbReference>
<evidence type="ECO:0000256" key="9">
    <source>
        <dbReference type="ARBA" id="ARBA00034076"/>
    </source>
</evidence>
<evidence type="ECO:0000256" key="1">
    <source>
        <dbReference type="ARBA" id="ARBA00004417"/>
    </source>
</evidence>
<dbReference type="GO" id="GO:0005886">
    <property type="term" value="C:plasma membrane"/>
    <property type="evidence" value="ECO:0007669"/>
    <property type="project" value="UniProtKB-SubCell"/>
</dbReference>
<name>A0A3M0MK09_9RHOB</name>
<accession>A0A3M0MK09</accession>
<dbReference type="InterPro" id="IPR027417">
    <property type="entry name" value="P-loop_NTPase"/>
</dbReference>
<dbReference type="PANTHER" id="PTHR43790:SF2">
    <property type="entry name" value="AUTOINDUCER 2 IMPORT ATP-BINDING PROTEIN LSRA"/>
    <property type="match status" value="1"/>
</dbReference>
<comment type="function">
    <text evidence="7">Part of the ABC transporter complex LsrABCD involved in autoinducer 2 (AI-2) import. Responsible for energy coupling to the transport system.</text>
</comment>
<evidence type="ECO:0000256" key="8">
    <source>
        <dbReference type="ARBA" id="ARBA00023798"/>
    </source>
</evidence>
<dbReference type="Proteomes" id="UP000273516">
    <property type="component" value="Unassembled WGS sequence"/>
</dbReference>
<dbReference type="EC" id="7.6.2.13" evidence="8"/>
<dbReference type="InterPro" id="IPR003439">
    <property type="entry name" value="ABC_transporter-like_ATP-bd"/>
</dbReference>
<dbReference type="InterPro" id="IPR050107">
    <property type="entry name" value="ABC_carbohydrate_import_ATPase"/>
</dbReference>